<reference evidence="2 3" key="1">
    <citation type="submission" date="2020-08" db="EMBL/GenBank/DDBJ databases">
        <title>Genomic Encyclopedia of Type Strains, Phase IV (KMG-V): Genome sequencing to study the core and pangenomes of soil and plant-associated prokaryotes.</title>
        <authorList>
            <person name="Whitman W."/>
        </authorList>
    </citation>
    <scope>NUCLEOTIDE SEQUENCE [LARGE SCALE GENOMIC DNA]</scope>
    <source>
        <strain evidence="2 3">M2T3</strain>
    </source>
</reference>
<dbReference type="Pfam" id="PF00668">
    <property type="entry name" value="Condensation"/>
    <property type="match status" value="1"/>
</dbReference>
<dbReference type="InterPro" id="IPR001242">
    <property type="entry name" value="Condensation_dom"/>
</dbReference>
<dbReference type="EMBL" id="JACHCC010000003">
    <property type="protein sequence ID" value="MBB6499056.1"/>
    <property type="molecule type" value="Genomic_DNA"/>
</dbReference>
<dbReference type="GO" id="GO:0043041">
    <property type="term" value="P:amino acid activation for nonribosomal peptide biosynthetic process"/>
    <property type="evidence" value="ECO:0007669"/>
    <property type="project" value="TreeGrafter"/>
</dbReference>
<dbReference type="Proteomes" id="UP000521017">
    <property type="component" value="Unassembled WGS sequence"/>
</dbReference>
<protein>
    <recommendedName>
        <fullName evidence="1">Condensation domain-containing protein</fullName>
    </recommendedName>
</protein>
<organism evidence="2 3">
    <name type="scientific">Pedobacter cryoconitis</name>
    <dbReference type="NCBI Taxonomy" id="188932"/>
    <lineage>
        <taxon>Bacteria</taxon>
        <taxon>Pseudomonadati</taxon>
        <taxon>Bacteroidota</taxon>
        <taxon>Sphingobacteriia</taxon>
        <taxon>Sphingobacteriales</taxon>
        <taxon>Sphingobacteriaceae</taxon>
        <taxon>Pedobacter</taxon>
    </lineage>
</organism>
<dbReference type="InterPro" id="IPR023213">
    <property type="entry name" value="CAT-like_dom_sf"/>
</dbReference>
<dbReference type="Gene3D" id="3.30.559.10">
    <property type="entry name" value="Chloramphenicol acetyltransferase-like domain"/>
    <property type="match status" value="1"/>
</dbReference>
<dbReference type="SUPFAM" id="SSF52777">
    <property type="entry name" value="CoA-dependent acyltransferases"/>
    <property type="match status" value="2"/>
</dbReference>
<proteinExistence type="predicted"/>
<evidence type="ECO:0000259" key="1">
    <source>
        <dbReference type="Pfam" id="PF00668"/>
    </source>
</evidence>
<dbReference type="PANTHER" id="PTHR45527:SF1">
    <property type="entry name" value="FATTY ACID SYNTHASE"/>
    <property type="match status" value="1"/>
</dbReference>
<feature type="domain" description="Condensation" evidence="1">
    <location>
        <begin position="6"/>
        <end position="448"/>
    </location>
</feature>
<dbReference type="GO" id="GO:0005737">
    <property type="term" value="C:cytoplasm"/>
    <property type="evidence" value="ECO:0007669"/>
    <property type="project" value="TreeGrafter"/>
</dbReference>
<dbReference type="RefSeq" id="WP_184623745.1">
    <property type="nucleotide sequence ID" value="NZ_JACHCC010000003.1"/>
</dbReference>
<sequence>MEEEIYEASASQLQSWLYQKSGKPAKLLSLRFLKKNVNVPVLKKSIASVIKRHETLRTSFIFSGGRLIQQVSPYDRKHFEVILHDLKEVKDTDFEINLITEEGNKCLQNLQSIPLIKAYIFELADETFIFRFYLNPIIADIPSLSLLKNDINLFYGAYINDNEPELPDLKIQFKDYIRQYNKVYLNKKESLKKFWNDSIGDLSKVINWEIAFNHYTYSTSNPVNNLKITDKESISNVLEKDNTAEFGLKLGQMFYDGLEDISAYTKTGISSTLYTSLFILFYLIDDQKDVLIASPVSLRATTPVLSSIIANFDASIYLRGSLSDDQKFLDVLTKTYTDFIKCCRKAITSHKNLDLDTGVLRTNCSAYLNFQHKGITGKPNKVEFSEGHKVYGSTYYMLTYEVTQIEDGYDCKWYYNTSIFPALFIEWMALVHKEILEAVINDQHITIKALKNKLNLFHP</sequence>
<dbReference type="Gene3D" id="3.30.559.30">
    <property type="entry name" value="Nonribosomal peptide synthetase, condensation domain"/>
    <property type="match status" value="1"/>
</dbReference>
<dbReference type="GO" id="GO:0031177">
    <property type="term" value="F:phosphopantetheine binding"/>
    <property type="evidence" value="ECO:0007669"/>
    <property type="project" value="TreeGrafter"/>
</dbReference>
<dbReference type="AlphaFoldDB" id="A0A7X0J0Y3"/>
<dbReference type="PANTHER" id="PTHR45527">
    <property type="entry name" value="NONRIBOSOMAL PEPTIDE SYNTHETASE"/>
    <property type="match status" value="1"/>
</dbReference>
<name>A0A7X0J0Y3_9SPHI</name>
<dbReference type="GO" id="GO:0044550">
    <property type="term" value="P:secondary metabolite biosynthetic process"/>
    <property type="evidence" value="ECO:0007669"/>
    <property type="project" value="TreeGrafter"/>
</dbReference>
<gene>
    <name evidence="2" type="ORF">HDF25_001197</name>
</gene>
<comment type="caution">
    <text evidence="2">The sequence shown here is derived from an EMBL/GenBank/DDBJ whole genome shotgun (WGS) entry which is preliminary data.</text>
</comment>
<accession>A0A7X0J0Y3</accession>
<dbReference type="GO" id="GO:0003824">
    <property type="term" value="F:catalytic activity"/>
    <property type="evidence" value="ECO:0007669"/>
    <property type="project" value="InterPro"/>
</dbReference>
<evidence type="ECO:0000313" key="3">
    <source>
        <dbReference type="Proteomes" id="UP000521017"/>
    </source>
</evidence>
<evidence type="ECO:0000313" key="2">
    <source>
        <dbReference type="EMBL" id="MBB6499056.1"/>
    </source>
</evidence>